<dbReference type="SUPFAM" id="SSF103473">
    <property type="entry name" value="MFS general substrate transporter"/>
    <property type="match status" value="1"/>
</dbReference>
<feature type="transmembrane region" description="Helical" evidence="6">
    <location>
        <begin position="140"/>
        <end position="163"/>
    </location>
</feature>
<evidence type="ECO:0000256" key="4">
    <source>
        <dbReference type="ARBA" id="ARBA00022989"/>
    </source>
</evidence>
<keyword evidence="3 6" id="KW-0812">Transmembrane</keyword>
<feature type="transmembrane region" description="Helical" evidence="6">
    <location>
        <begin position="212"/>
        <end position="232"/>
    </location>
</feature>
<comment type="caution">
    <text evidence="7">The sequence shown here is derived from an EMBL/GenBank/DDBJ whole genome shotgun (WGS) entry which is preliminary data.</text>
</comment>
<feature type="transmembrane region" description="Helical" evidence="6">
    <location>
        <begin position="169"/>
        <end position="191"/>
    </location>
</feature>
<dbReference type="Pfam" id="PF07690">
    <property type="entry name" value="MFS_1"/>
    <property type="match status" value="1"/>
</dbReference>
<feature type="transmembrane region" description="Helical" evidence="6">
    <location>
        <begin position="279"/>
        <end position="299"/>
    </location>
</feature>
<dbReference type="EMBL" id="JBHSNS010000003">
    <property type="protein sequence ID" value="MFC5729201.1"/>
    <property type="molecule type" value="Genomic_DNA"/>
</dbReference>
<dbReference type="Gene3D" id="1.20.1250.20">
    <property type="entry name" value="MFS general substrate transporter like domains"/>
    <property type="match status" value="1"/>
</dbReference>
<evidence type="ECO:0000256" key="3">
    <source>
        <dbReference type="ARBA" id="ARBA00022692"/>
    </source>
</evidence>
<keyword evidence="2" id="KW-1003">Cell membrane</keyword>
<feature type="transmembrane region" description="Helical" evidence="6">
    <location>
        <begin position="12"/>
        <end position="37"/>
    </location>
</feature>
<evidence type="ECO:0000256" key="5">
    <source>
        <dbReference type="ARBA" id="ARBA00023136"/>
    </source>
</evidence>
<dbReference type="Proteomes" id="UP001596072">
    <property type="component" value="Unassembled WGS sequence"/>
</dbReference>
<name>A0ABW0ZDX9_9ACTN</name>
<sequence length="408" mass="41795">MPPSPLRSPAFRYLVGGVTVSGLGSAMTPVALAFAVLDLGGTATQLGLVVAAFSAAEVLTTLYGGVLGDRLPRQLLMQGSAAATCVSQGACAVVLLTGHGSIVFLSLIGVVNGCLGALSQPASSAMTRLTVTAEQLPRAVVVRSLANQSAFAVGFALAGIVVAVAGPGWAIAIDAASYGAASVLFALIRVPGSAAGQRRRMLTEMAEGAREVLRHPWLWLLIGQALLYHLLYGGVQGVLGPIVVGDAWGEQAWGWSLSALMGGFIVGGLVALRWRPRHLLRWGVVLLSLTAAFPLAIALAPSLPLVLAGAAAHGVGLQLFSVNWDLAIQQNVAEDMLARVYSFDLVGSFVCRPIGLVLTGPVSALVGVDPWLIVVAAVIGLSSLTTLAAPSVRQLVREPVSAGSTVPG</sequence>
<comment type="subcellular location">
    <subcellularLocation>
        <location evidence="1">Cell membrane</location>
        <topology evidence="1">Multi-pass membrane protein</topology>
    </subcellularLocation>
</comment>
<evidence type="ECO:0000256" key="2">
    <source>
        <dbReference type="ARBA" id="ARBA00022475"/>
    </source>
</evidence>
<organism evidence="7 8">
    <name type="scientific">Nocardioides vastitatis</name>
    <dbReference type="NCBI Taxonomy" id="2568655"/>
    <lineage>
        <taxon>Bacteria</taxon>
        <taxon>Bacillati</taxon>
        <taxon>Actinomycetota</taxon>
        <taxon>Actinomycetes</taxon>
        <taxon>Propionibacteriales</taxon>
        <taxon>Nocardioidaceae</taxon>
        <taxon>Nocardioides</taxon>
    </lineage>
</organism>
<dbReference type="InterPro" id="IPR011701">
    <property type="entry name" value="MFS"/>
</dbReference>
<proteinExistence type="predicted"/>
<keyword evidence="5 6" id="KW-0472">Membrane</keyword>
<evidence type="ECO:0000256" key="6">
    <source>
        <dbReference type="SAM" id="Phobius"/>
    </source>
</evidence>
<dbReference type="InterPro" id="IPR036259">
    <property type="entry name" value="MFS_trans_sf"/>
</dbReference>
<accession>A0ABW0ZDX9</accession>
<evidence type="ECO:0000313" key="7">
    <source>
        <dbReference type="EMBL" id="MFC5729201.1"/>
    </source>
</evidence>
<feature type="transmembrane region" description="Helical" evidence="6">
    <location>
        <begin position="252"/>
        <end position="272"/>
    </location>
</feature>
<evidence type="ECO:0000256" key="1">
    <source>
        <dbReference type="ARBA" id="ARBA00004651"/>
    </source>
</evidence>
<dbReference type="PANTHER" id="PTHR23513:SF11">
    <property type="entry name" value="STAPHYLOFERRIN A TRANSPORTER"/>
    <property type="match status" value="1"/>
</dbReference>
<gene>
    <name evidence="7" type="ORF">ACFPQB_09745</name>
</gene>
<protein>
    <submittedName>
        <fullName evidence="7">MFS transporter</fullName>
    </submittedName>
</protein>
<keyword evidence="4 6" id="KW-1133">Transmembrane helix</keyword>
<keyword evidence="8" id="KW-1185">Reference proteome</keyword>
<evidence type="ECO:0000313" key="8">
    <source>
        <dbReference type="Proteomes" id="UP001596072"/>
    </source>
</evidence>
<feature type="transmembrane region" description="Helical" evidence="6">
    <location>
        <begin position="371"/>
        <end position="389"/>
    </location>
</feature>
<feature type="transmembrane region" description="Helical" evidence="6">
    <location>
        <begin position="43"/>
        <end position="63"/>
    </location>
</feature>
<dbReference type="PANTHER" id="PTHR23513">
    <property type="entry name" value="INTEGRAL MEMBRANE EFFLUX PROTEIN-RELATED"/>
    <property type="match status" value="1"/>
</dbReference>
<feature type="transmembrane region" description="Helical" evidence="6">
    <location>
        <begin position="102"/>
        <end position="119"/>
    </location>
</feature>
<reference evidence="8" key="1">
    <citation type="journal article" date="2019" name="Int. J. Syst. Evol. Microbiol.">
        <title>The Global Catalogue of Microorganisms (GCM) 10K type strain sequencing project: providing services to taxonomists for standard genome sequencing and annotation.</title>
        <authorList>
            <consortium name="The Broad Institute Genomics Platform"/>
            <consortium name="The Broad Institute Genome Sequencing Center for Infectious Disease"/>
            <person name="Wu L."/>
            <person name="Ma J."/>
        </authorList>
    </citation>
    <scope>NUCLEOTIDE SEQUENCE [LARGE SCALE GENOMIC DNA]</scope>
    <source>
        <strain evidence="8">YIM 94188</strain>
    </source>
</reference>
<dbReference type="RefSeq" id="WP_136430790.1">
    <property type="nucleotide sequence ID" value="NZ_JBHSNS010000003.1"/>
</dbReference>
<dbReference type="CDD" id="cd06173">
    <property type="entry name" value="MFS_MefA_like"/>
    <property type="match status" value="1"/>
</dbReference>